<dbReference type="SUPFAM" id="SSF56801">
    <property type="entry name" value="Acetyl-CoA synthetase-like"/>
    <property type="match status" value="1"/>
</dbReference>
<dbReference type="Gene3D" id="3.30.300.30">
    <property type="match status" value="1"/>
</dbReference>
<dbReference type="EMBL" id="BAAATD010000001">
    <property type="protein sequence ID" value="GAA2581767.1"/>
    <property type="molecule type" value="Genomic_DNA"/>
</dbReference>
<dbReference type="PROSITE" id="PS00012">
    <property type="entry name" value="PHOSPHOPANTETHEINE"/>
    <property type="match status" value="1"/>
</dbReference>
<evidence type="ECO:0000256" key="2">
    <source>
        <dbReference type="ARBA" id="ARBA00022450"/>
    </source>
</evidence>
<dbReference type="InterPro" id="IPR029058">
    <property type="entry name" value="AB_hydrolase_fold"/>
</dbReference>
<dbReference type="InterPro" id="IPR010071">
    <property type="entry name" value="AA_adenyl_dom"/>
</dbReference>
<dbReference type="InterPro" id="IPR009081">
    <property type="entry name" value="PP-bd_ACP"/>
</dbReference>
<gene>
    <name evidence="6" type="ORF">GCM10010411_13070</name>
</gene>
<evidence type="ECO:0000259" key="5">
    <source>
        <dbReference type="PROSITE" id="PS50075"/>
    </source>
</evidence>
<evidence type="ECO:0000256" key="3">
    <source>
        <dbReference type="ARBA" id="ARBA00022553"/>
    </source>
</evidence>
<keyword evidence="7" id="KW-1185">Reference proteome</keyword>
<evidence type="ECO:0000256" key="4">
    <source>
        <dbReference type="SAM" id="MobiDB-lite"/>
    </source>
</evidence>
<dbReference type="Pfam" id="PF00668">
    <property type="entry name" value="Condensation"/>
    <property type="match status" value="1"/>
</dbReference>
<keyword evidence="2" id="KW-0596">Phosphopantetheine</keyword>
<evidence type="ECO:0000313" key="7">
    <source>
        <dbReference type="Proteomes" id="UP001501509"/>
    </source>
</evidence>
<dbReference type="Gene3D" id="2.30.38.10">
    <property type="entry name" value="Luciferase, Domain 3"/>
    <property type="match status" value="1"/>
</dbReference>
<dbReference type="NCBIfam" id="TIGR01733">
    <property type="entry name" value="AA-adenyl-dom"/>
    <property type="match status" value="1"/>
</dbReference>
<dbReference type="InterPro" id="IPR001242">
    <property type="entry name" value="Condensation_dom"/>
</dbReference>
<name>A0ABN3PG16_9ACTN</name>
<dbReference type="Pfam" id="PF00550">
    <property type="entry name" value="PP-binding"/>
    <property type="match status" value="1"/>
</dbReference>
<dbReference type="CDD" id="cd05930">
    <property type="entry name" value="A_NRPS"/>
    <property type="match status" value="1"/>
</dbReference>
<evidence type="ECO:0000256" key="1">
    <source>
        <dbReference type="ARBA" id="ARBA00001957"/>
    </source>
</evidence>
<dbReference type="Pfam" id="PF13193">
    <property type="entry name" value="AMP-binding_C"/>
    <property type="match status" value="1"/>
</dbReference>
<organism evidence="6 7">
    <name type="scientific">Actinomadura fulvescens</name>
    <dbReference type="NCBI Taxonomy" id="46160"/>
    <lineage>
        <taxon>Bacteria</taxon>
        <taxon>Bacillati</taxon>
        <taxon>Actinomycetota</taxon>
        <taxon>Actinomycetes</taxon>
        <taxon>Streptosporangiales</taxon>
        <taxon>Thermomonosporaceae</taxon>
        <taxon>Actinomadura</taxon>
    </lineage>
</organism>
<dbReference type="InterPro" id="IPR023213">
    <property type="entry name" value="CAT-like_dom_sf"/>
</dbReference>
<dbReference type="Pfam" id="PF00501">
    <property type="entry name" value="AMP-binding"/>
    <property type="match status" value="1"/>
</dbReference>
<feature type="domain" description="Carrier" evidence="5">
    <location>
        <begin position="973"/>
        <end position="1048"/>
    </location>
</feature>
<dbReference type="Gene3D" id="3.40.50.980">
    <property type="match status" value="2"/>
</dbReference>
<reference evidence="7" key="1">
    <citation type="journal article" date="2019" name="Int. J. Syst. Evol. Microbiol.">
        <title>The Global Catalogue of Microorganisms (GCM) 10K type strain sequencing project: providing services to taxonomists for standard genome sequencing and annotation.</title>
        <authorList>
            <consortium name="The Broad Institute Genomics Platform"/>
            <consortium name="The Broad Institute Genome Sequencing Center for Infectious Disease"/>
            <person name="Wu L."/>
            <person name="Ma J."/>
        </authorList>
    </citation>
    <scope>NUCLEOTIDE SEQUENCE [LARGE SCALE GENOMIC DNA]</scope>
    <source>
        <strain evidence="7">JCM 6833</strain>
    </source>
</reference>
<dbReference type="PANTHER" id="PTHR45527">
    <property type="entry name" value="NONRIBOSOMAL PEPTIDE SYNTHETASE"/>
    <property type="match status" value="1"/>
</dbReference>
<keyword evidence="3" id="KW-0597">Phosphoprotein</keyword>
<dbReference type="InterPro" id="IPR000873">
    <property type="entry name" value="AMP-dep_synth/lig_dom"/>
</dbReference>
<dbReference type="SUPFAM" id="SSF47336">
    <property type="entry name" value="ACP-like"/>
    <property type="match status" value="1"/>
</dbReference>
<dbReference type="InterPro" id="IPR045851">
    <property type="entry name" value="AMP-bd_C_sf"/>
</dbReference>
<dbReference type="CDD" id="cd19540">
    <property type="entry name" value="LCL_NRPS-like"/>
    <property type="match status" value="1"/>
</dbReference>
<dbReference type="Gene3D" id="3.30.559.10">
    <property type="entry name" value="Chloramphenicol acetyltransferase-like domain"/>
    <property type="match status" value="1"/>
</dbReference>
<comment type="caution">
    <text evidence="6">The sequence shown here is derived from an EMBL/GenBank/DDBJ whole genome shotgun (WGS) entry which is preliminary data.</text>
</comment>
<dbReference type="InterPro" id="IPR020845">
    <property type="entry name" value="AMP-binding_CS"/>
</dbReference>
<dbReference type="InterPro" id="IPR006162">
    <property type="entry name" value="Ppantetheine_attach_site"/>
</dbReference>
<accession>A0ABN3PG16</accession>
<dbReference type="InterPro" id="IPR036736">
    <property type="entry name" value="ACP-like_sf"/>
</dbReference>
<feature type="region of interest" description="Disordered" evidence="4">
    <location>
        <begin position="958"/>
        <end position="977"/>
    </location>
</feature>
<evidence type="ECO:0000313" key="6">
    <source>
        <dbReference type="EMBL" id="GAA2581767.1"/>
    </source>
</evidence>
<dbReference type="InterPro" id="IPR025110">
    <property type="entry name" value="AMP-bd_C"/>
</dbReference>
<dbReference type="PROSITE" id="PS00455">
    <property type="entry name" value="AMP_BINDING"/>
    <property type="match status" value="1"/>
</dbReference>
<proteinExistence type="predicted"/>
<dbReference type="Proteomes" id="UP001501509">
    <property type="component" value="Unassembled WGS sequence"/>
</dbReference>
<dbReference type="Gene3D" id="3.40.50.1820">
    <property type="entry name" value="alpha/beta hydrolase"/>
    <property type="match status" value="1"/>
</dbReference>
<dbReference type="SMART" id="SM00823">
    <property type="entry name" value="PKS_PP"/>
    <property type="match status" value="1"/>
</dbReference>
<dbReference type="RefSeq" id="WP_344538573.1">
    <property type="nucleotide sequence ID" value="NZ_BAAATD010000001.1"/>
</dbReference>
<protein>
    <recommendedName>
        <fullName evidence="5">Carrier domain-containing protein</fullName>
    </recommendedName>
</protein>
<dbReference type="SUPFAM" id="SSF52777">
    <property type="entry name" value="CoA-dependent acyltransferases"/>
    <property type="match status" value="2"/>
</dbReference>
<dbReference type="PROSITE" id="PS50075">
    <property type="entry name" value="CARRIER"/>
    <property type="match status" value="1"/>
</dbReference>
<comment type="cofactor">
    <cofactor evidence="1">
        <name>pantetheine 4'-phosphate</name>
        <dbReference type="ChEBI" id="CHEBI:47942"/>
    </cofactor>
</comment>
<sequence length="1063" mass="114123">MIPLSFAQRRLWFLNKLEGPGATYNMAGALRLRGPLDHQAMAAAINDVIDRHEPLRTVFPVVKGEPCQQVLDTDQAGLELEITEPGSCGLTAAMRQAASQAFDLAASRPPFRATLFVLGPDEHVLMLVGHHIVGDGWSTGRLLRDVGRAYQARSQERAPDWEPLPVSYVDYTLWQAELLGRADDPASVLAGQLAFWAKELADAPECLPLPTDRPRPPVATYRGDVAPLTVSAGLHARLTDLSQANEATLFMVLHAGLAVLLSRRGAGQDIPVGSPLAGRTDDALDDLVGFFINTVVVRTDLSADPSFAELLGRVRERTFAVLENQDAPFELVVEHLNPERSPARNPLFQVLLTLQNAPRDADPLPGLNAEMEVIRTATAKVDLSFTLTEDHDLDGRPAGLTGDLEYALDLFDRESAEELAAGLVRVLAAVVAAPDVPVSRLDVLTAEERRALLDLGQGEPATTGPELVPELFQARATAEPELTALVCGDAELSFAELAGRVNRLARWLIAAGSGPGDPVAVLLPRSADSIVALLAVLTAGAMYVPVDLTYPPERVRFMLADAAPHVVITTGALAEQADLDVRQLALGSPDAEAELAELANGPVGADERRRMLTPSDPAYMIYTSGSTGRPKGVVATHQGLANLAAFMRDEVIEPAVRQAGRRLRAALVAALSFDASWDMVLWLLDGHELHVLDDDTRRDAHALVGYVREHGVNVVNVTPSYAELLTEDGLLDGEHRPSVLILGGEAVGAGLWERISQADDVTAWNFYGPTECTVDSAVAPVSGDRPVIGRPVPGTRVYVLDQWLRPVPAGTPGALYVAGAQVARGYWRRPELTAERFVADPFGTPGERMYRTGDLARWTRDGTLEFLGRADDQVKVRGHRVEPGEVATVLAESPLVKTAAVVARDDALVAYLVPADGTADPAELRRHAMTELPVHMVPSAFVTLGALPLTPNGKLDHKALPDPAESHAPAGREPRTREEEVLCGLYEELLGRAPIGIDDDFFALGGHSLLITKLVNRIRSDLGAEVSVRAVFQAPTVAGLSAGLADARPARPALRPMTDPAMI</sequence>
<dbReference type="InterPro" id="IPR020806">
    <property type="entry name" value="PKS_PP-bd"/>
</dbReference>
<dbReference type="Gene3D" id="3.30.559.30">
    <property type="entry name" value="Nonribosomal peptide synthetase, condensation domain"/>
    <property type="match status" value="1"/>
</dbReference>
<dbReference type="PANTHER" id="PTHR45527:SF1">
    <property type="entry name" value="FATTY ACID SYNTHASE"/>
    <property type="match status" value="1"/>
</dbReference>